<keyword evidence="3" id="KW-1185">Reference proteome</keyword>
<reference evidence="2" key="1">
    <citation type="submission" date="2021-08" db="EMBL/GenBank/DDBJ databases">
        <title>WGS assembly of Ceratopteris richardii.</title>
        <authorList>
            <person name="Marchant D.B."/>
            <person name="Chen G."/>
            <person name="Jenkins J."/>
            <person name="Shu S."/>
            <person name="Leebens-Mack J."/>
            <person name="Grimwood J."/>
            <person name="Schmutz J."/>
            <person name="Soltis P."/>
            <person name="Soltis D."/>
            <person name="Chen Z.-H."/>
        </authorList>
    </citation>
    <scope>NUCLEOTIDE SEQUENCE</scope>
    <source>
        <strain evidence="2">Whitten #5841</strain>
        <tissue evidence="2">Leaf</tissue>
    </source>
</reference>
<evidence type="ECO:0000313" key="2">
    <source>
        <dbReference type="EMBL" id="KAH7352986.1"/>
    </source>
</evidence>
<proteinExistence type="predicted"/>
<sequence length="894" mass="95857">MSLLQQNASAAAAAAAAAASSSAKVCSKHPQGRVVGVCSSCVAQKLASLIHTSPESGNGLSFLGSQASYLPRSLSPPLEELSAEVSPVPVPPEEHFQTINVEEVSLSESSLQPTESKDFKEPLHLLQSPRKPLDCRRSKSLSVLGADIFSHVEGTSNPATAPAASLAPRKVTLRALFQLDDAAKQGNGATVDTDISGTDDVSVRKQVRRDLPCACFDSVKQVHDEKGADEQQSSRCCISSSPSLSSSICPSVPDKIKQSVQLKTLLSRRTRDGKSAGRGERNMGTSQLHARAMENDVFVRATYIASEARAQSMRRSKNKLESCGGRSSFSSSEPASPLSVSHVDSRSERKFNHAARALALGFSPSFHRSILGQEDASMDFPTMDFDSPHDVALGKSSRLEREAKDAVAERAADPSLSSPQNVHIEVHETISSNKMEDEQCSKGKGTHSELFSTASTSAMLTWVISNGTDTATRRGRNALESALIEACQDVVESHRKIERRFCGDEKSGVITTTPTTESFCATAIGRCSGGWEEEYSEYFAGGAEKLPLAEASPKVSAINVAMSVICGGAEMEILNDRSPLESALIEACQIVVDSQRKMEKWSCGDGQRGVMTTTPTMEVSCTTADGKSSAVESPCADHWTVADDDGANASREWQTGRHDGLVELEERRSRTESVGRVEGRQGETASLCTEDEQLRRTTYDWTDVEGTDLMMATQDALESQSTAGRGKVEDGSMNGAEKGDGQTEAGVMEDGGRTRQPGGEAKWEDEECIRLQTEASLDGRSAQLERAADGAEAGGAALGDALSCGEGSTESTTAAPAPRTAGVQMWERYCKGGKLAGTFGRSSRRWSPTSHTVRRVTPDHPLLRFYLAPLHASGRSRTRKCRTPKRRLFSLAFG</sequence>
<dbReference type="Proteomes" id="UP000825935">
    <property type="component" value="Chromosome 19"/>
</dbReference>
<organism evidence="2 3">
    <name type="scientific">Ceratopteris richardii</name>
    <name type="common">Triangle waterfern</name>
    <dbReference type="NCBI Taxonomy" id="49495"/>
    <lineage>
        <taxon>Eukaryota</taxon>
        <taxon>Viridiplantae</taxon>
        <taxon>Streptophyta</taxon>
        <taxon>Embryophyta</taxon>
        <taxon>Tracheophyta</taxon>
        <taxon>Polypodiopsida</taxon>
        <taxon>Polypodiidae</taxon>
        <taxon>Polypodiales</taxon>
        <taxon>Pteridineae</taxon>
        <taxon>Pteridaceae</taxon>
        <taxon>Parkerioideae</taxon>
        <taxon>Ceratopteris</taxon>
    </lineage>
</organism>
<feature type="region of interest" description="Disordered" evidence="1">
    <location>
        <begin position="309"/>
        <end position="341"/>
    </location>
</feature>
<protein>
    <submittedName>
        <fullName evidence="2">Uncharacterized protein</fullName>
    </submittedName>
</protein>
<dbReference type="OrthoDB" id="10684812at2759"/>
<dbReference type="AlphaFoldDB" id="A0A8T2SLE9"/>
<dbReference type="EMBL" id="CM035424">
    <property type="protein sequence ID" value="KAH7352986.1"/>
    <property type="molecule type" value="Genomic_DNA"/>
</dbReference>
<accession>A0A8T2SLE9</accession>
<name>A0A8T2SLE9_CERRI</name>
<feature type="region of interest" description="Disordered" evidence="1">
    <location>
        <begin position="716"/>
        <end position="766"/>
    </location>
</feature>
<evidence type="ECO:0000256" key="1">
    <source>
        <dbReference type="SAM" id="MobiDB-lite"/>
    </source>
</evidence>
<feature type="compositionally biased region" description="Low complexity" evidence="1">
    <location>
        <begin position="322"/>
        <end position="341"/>
    </location>
</feature>
<comment type="caution">
    <text evidence="2">The sequence shown here is derived from an EMBL/GenBank/DDBJ whole genome shotgun (WGS) entry which is preliminary data.</text>
</comment>
<gene>
    <name evidence="2" type="ORF">KP509_19G073600</name>
</gene>
<evidence type="ECO:0000313" key="3">
    <source>
        <dbReference type="Proteomes" id="UP000825935"/>
    </source>
</evidence>